<evidence type="ECO:0000313" key="2">
    <source>
        <dbReference type="Proteomes" id="UP000007178"/>
    </source>
</evidence>
<dbReference type="Proteomes" id="UP000007178">
    <property type="component" value="Segment"/>
</dbReference>
<accession>H6WFW5</accession>
<reference evidence="1 2" key="1">
    <citation type="journal article" date="2012" name="Proc. Natl. Acad. Sci. U.S.A.">
        <title>A novel lineage of myoviruses infecting cyanobacteria is widespread in the oceans.</title>
        <authorList>
            <person name="Sabehi G."/>
            <person name="Shaulov L."/>
            <person name="Silver D.H."/>
            <person name="Yanai I."/>
            <person name="Harel A."/>
            <person name="Lindell D."/>
        </authorList>
    </citation>
    <scope>NUCLEOTIDE SEQUENCE [LARGE SCALE GENOMIC DNA]</scope>
</reference>
<keyword evidence="2" id="KW-1185">Reference proteome</keyword>
<protein>
    <submittedName>
        <fullName evidence="1">Uncharacterized protein</fullName>
    </submittedName>
</protein>
<proteinExistence type="predicted"/>
<dbReference type="EMBL" id="JQ245707">
    <property type="protein sequence ID" value="AEZ65690.1"/>
    <property type="molecule type" value="Genomic_DNA"/>
</dbReference>
<sequence length="58" mass="6079">MDKAGFAQLIDAYADAKVSGNKILVKAMIGELEAALNSIFPEGPANESTLGEVEITPE</sequence>
<dbReference type="GeneID" id="14013894"/>
<dbReference type="RefSeq" id="YP_007006103.1">
    <property type="nucleotide sequence ID" value="NC_019516.2"/>
</dbReference>
<evidence type="ECO:0000313" key="1">
    <source>
        <dbReference type="EMBL" id="AEZ65690.1"/>
    </source>
</evidence>
<dbReference type="KEGG" id="vg:14013894"/>
<organism evidence="1 2">
    <name type="scientific">Cyanophage S-TIM5</name>
    <dbReference type="NCBI Taxonomy" id="1137745"/>
    <lineage>
        <taxon>Viruses</taxon>
        <taxon>Duplodnaviria</taxon>
        <taxon>Heunggongvirae</taxon>
        <taxon>Uroviricota</taxon>
        <taxon>Caudoviricetes</taxon>
        <taxon>Aurunvirus</taxon>
        <taxon>Aurunvirus STIM5</taxon>
    </lineage>
</organism>
<name>H6WFW5_9CAUD</name>